<dbReference type="PROSITE" id="PS50263">
    <property type="entry name" value="CN_HYDROLASE"/>
    <property type="match status" value="1"/>
</dbReference>
<dbReference type="Proteomes" id="UP001174909">
    <property type="component" value="Unassembled WGS sequence"/>
</dbReference>
<dbReference type="InterPro" id="IPR009051">
    <property type="entry name" value="Helical_ferredxn"/>
</dbReference>
<evidence type="ECO:0000259" key="6">
    <source>
        <dbReference type="PROSITE" id="PS50263"/>
    </source>
</evidence>
<dbReference type="InterPro" id="IPR003010">
    <property type="entry name" value="C-N_Hydrolase"/>
</dbReference>
<evidence type="ECO:0000256" key="1">
    <source>
        <dbReference type="ARBA" id="ARBA00022605"/>
    </source>
</evidence>
<dbReference type="Gene3D" id="3.40.50.720">
    <property type="entry name" value="NAD(P)-binding Rossmann-like Domain"/>
    <property type="match status" value="1"/>
</dbReference>
<dbReference type="PANTHER" id="PTHR43100">
    <property type="entry name" value="GLUTAMATE SYNTHASE [NADPH] SMALL CHAIN"/>
    <property type="match status" value="1"/>
</dbReference>
<dbReference type="PROSITE" id="PS00920">
    <property type="entry name" value="NITRIL_CHT_1"/>
    <property type="match status" value="1"/>
</dbReference>
<feature type="domain" description="CN hydrolase" evidence="6">
    <location>
        <begin position="400"/>
        <end position="465"/>
    </location>
</feature>
<dbReference type="InterPro" id="IPR036526">
    <property type="entry name" value="C-N_Hydrolase_sf"/>
</dbReference>
<dbReference type="Pfam" id="PF14691">
    <property type="entry name" value="Fer4_20"/>
    <property type="match status" value="1"/>
</dbReference>
<dbReference type="GO" id="GO:0016639">
    <property type="term" value="F:oxidoreductase activity, acting on the CH-NH2 group of donors, NAD or NADP as acceptor"/>
    <property type="evidence" value="ECO:0007669"/>
    <property type="project" value="InterPro"/>
</dbReference>
<dbReference type="PANTHER" id="PTHR43100:SF1">
    <property type="entry name" value="GLUTAMATE SYNTHASE [NADPH] SMALL CHAIN"/>
    <property type="match status" value="1"/>
</dbReference>
<dbReference type="PRINTS" id="PR00419">
    <property type="entry name" value="ADXRDTASE"/>
</dbReference>
<dbReference type="GO" id="GO:0016836">
    <property type="term" value="F:hydro-lyase activity"/>
    <property type="evidence" value="ECO:0007669"/>
    <property type="project" value="UniProtKB-ARBA"/>
</dbReference>
<dbReference type="Gene3D" id="3.60.110.10">
    <property type="entry name" value="Carbon-nitrogen hydrolase"/>
    <property type="match status" value="1"/>
</dbReference>
<keyword evidence="2" id="KW-0560">Oxidoreductase</keyword>
<evidence type="ECO:0000256" key="2">
    <source>
        <dbReference type="ARBA" id="ARBA00023002"/>
    </source>
</evidence>
<dbReference type="GO" id="GO:0000257">
    <property type="term" value="F:nitrilase activity"/>
    <property type="evidence" value="ECO:0007669"/>
    <property type="project" value="UniProtKB-ARBA"/>
</dbReference>
<comment type="caution">
    <text evidence="7">The sequence shown here is derived from an EMBL/GenBank/DDBJ whole genome shotgun (WGS) entry which is preliminary data.</text>
</comment>
<evidence type="ECO:0000313" key="8">
    <source>
        <dbReference type="Proteomes" id="UP001174909"/>
    </source>
</evidence>
<evidence type="ECO:0000256" key="4">
    <source>
        <dbReference type="ARBA" id="ARBA00029440"/>
    </source>
</evidence>
<evidence type="ECO:0000313" key="7">
    <source>
        <dbReference type="EMBL" id="CAI7998808.1"/>
    </source>
</evidence>
<dbReference type="EMBL" id="CASHTH010000353">
    <property type="protein sequence ID" value="CAI7998808.1"/>
    <property type="molecule type" value="Genomic_DNA"/>
</dbReference>
<evidence type="ECO:0000256" key="3">
    <source>
        <dbReference type="ARBA" id="ARBA00023164"/>
    </source>
</evidence>
<dbReference type="AlphaFoldDB" id="A0AA35VYW4"/>
<dbReference type="Gene3D" id="1.10.1060.10">
    <property type="entry name" value="Alpha-helical ferredoxin"/>
    <property type="match status" value="1"/>
</dbReference>
<dbReference type="InterPro" id="IPR036188">
    <property type="entry name" value="FAD/NAD-bd_sf"/>
</dbReference>
<dbReference type="InterPro" id="IPR051394">
    <property type="entry name" value="Glutamate_Synthase"/>
</dbReference>
<dbReference type="SUPFAM" id="SSF51971">
    <property type="entry name" value="Nucleotide-binding domain"/>
    <property type="match status" value="1"/>
</dbReference>
<proteinExistence type="predicted"/>
<keyword evidence="8" id="KW-1185">Reference proteome</keyword>
<keyword evidence="1" id="KW-0028">Amino-acid biosynthesis</keyword>
<dbReference type="GO" id="GO:0006537">
    <property type="term" value="P:glutamate biosynthetic process"/>
    <property type="evidence" value="ECO:0007669"/>
    <property type="project" value="UniProtKB-KW"/>
</dbReference>
<dbReference type="SUPFAM" id="SSF56317">
    <property type="entry name" value="Carbon-nitrogen hydrolase"/>
    <property type="match status" value="1"/>
</dbReference>
<dbReference type="Pfam" id="PF00795">
    <property type="entry name" value="CN_hydrolase"/>
    <property type="match status" value="1"/>
</dbReference>
<organism evidence="7 8">
    <name type="scientific">Geodia barretti</name>
    <name type="common">Barrett's horny sponge</name>
    <dbReference type="NCBI Taxonomy" id="519541"/>
    <lineage>
        <taxon>Eukaryota</taxon>
        <taxon>Metazoa</taxon>
        <taxon>Porifera</taxon>
        <taxon>Demospongiae</taxon>
        <taxon>Heteroscleromorpha</taxon>
        <taxon>Tetractinellida</taxon>
        <taxon>Astrophorina</taxon>
        <taxon>Geodiidae</taxon>
        <taxon>Geodia</taxon>
    </lineage>
</organism>
<dbReference type="InterPro" id="IPR006005">
    <property type="entry name" value="Glut_synth_ssu1"/>
</dbReference>
<dbReference type="InterPro" id="IPR028261">
    <property type="entry name" value="DPD_II"/>
</dbReference>
<dbReference type="Pfam" id="PF07992">
    <property type="entry name" value="Pyr_redox_2"/>
    <property type="match status" value="1"/>
</dbReference>
<dbReference type="Gene3D" id="3.50.50.60">
    <property type="entry name" value="FAD/NAD(P)-binding domain"/>
    <property type="match status" value="1"/>
</dbReference>
<accession>A0AA35VYW4</accession>
<reference evidence="7" key="1">
    <citation type="submission" date="2023-03" db="EMBL/GenBank/DDBJ databases">
        <authorList>
            <person name="Steffen K."/>
            <person name="Cardenas P."/>
        </authorList>
    </citation>
    <scope>NUCLEOTIDE SEQUENCE</scope>
</reference>
<name>A0AA35VYW4_GEOBA</name>
<sequence>MNDWREIYLKWDENDARQQAARCMDCGVPFCNDGCPLGNLIPEWNDLAYLGDWQEAIARLHATNNFPEFTGRICPAPCEAACTLSINMEPVTIEMIEKQISEHAWQEGWITPEIPDYRTGKKIAVVGSGPAGLAVAQQLNRAGHTVTVYERSEYLGGLLALGIPEFKLEKNVVERRLQQMRDEGVIFKTSTDVGVDISANELVEQNDAIVLAGGSTVPRDLPIPGRDLDGVHYAMDYLTQQNRRLRGQEFSPEETLTAEDKHVVIIGGGDTGADCLGTAHRQFAKNIVQLELLPRPPERRSRTNPWPDWPSVFRTSSAHEEGGKRDYNIMTKRFVGTEGNITHLECVRVDWVFEDGQRPKMVEIPRSEFTIPADIVLLAMGFIHPQHDGLLNDLEVKYDPFGNVKTDPTLEEQHRQGNCQLIADAIDEARSIGADIVAFPELAITGYPPEDLLLSQHFVRTNRRA</sequence>
<dbReference type="InterPro" id="IPR000132">
    <property type="entry name" value="Nitrilase/CN_hydratase_CS"/>
</dbReference>
<dbReference type="GO" id="GO:0051536">
    <property type="term" value="F:iron-sulfur cluster binding"/>
    <property type="evidence" value="ECO:0007669"/>
    <property type="project" value="InterPro"/>
</dbReference>
<dbReference type="SUPFAM" id="SSF46548">
    <property type="entry name" value="alpha-helical ferredoxin"/>
    <property type="match status" value="1"/>
</dbReference>
<evidence type="ECO:0000256" key="5">
    <source>
        <dbReference type="PROSITE-ProRule" id="PRU10139"/>
    </source>
</evidence>
<keyword evidence="3" id="KW-0314">Glutamate biosynthesis</keyword>
<protein>
    <submittedName>
        <fullName evidence="7">Glutamate synthase [NADPH] small chain</fullName>
    </submittedName>
</protein>
<dbReference type="InterPro" id="IPR023753">
    <property type="entry name" value="FAD/NAD-binding_dom"/>
</dbReference>
<feature type="active site" description="Proton acceptor" evidence="5">
    <location>
        <position position="441"/>
    </location>
</feature>
<dbReference type="NCBIfam" id="TIGR01317">
    <property type="entry name" value="GOGAT_sm_gam"/>
    <property type="match status" value="1"/>
</dbReference>
<comment type="pathway">
    <text evidence="4">Amino-acid biosynthesis.</text>
</comment>
<gene>
    <name evidence="7" type="ORF">GBAR_LOCUS2534</name>
</gene>